<dbReference type="EMBL" id="SNRW01004427">
    <property type="protein sequence ID" value="KAA6387311.1"/>
    <property type="molecule type" value="Genomic_DNA"/>
</dbReference>
<name>A0A5J4VXE3_9EUKA</name>
<dbReference type="Proteomes" id="UP000324800">
    <property type="component" value="Unassembled WGS sequence"/>
</dbReference>
<accession>A0A5J4VXE3</accession>
<protein>
    <recommendedName>
        <fullName evidence="5">SPRY domain-containing protein</fullName>
    </recommendedName>
</protein>
<feature type="region of interest" description="Disordered" evidence="2">
    <location>
        <begin position="139"/>
        <end position="200"/>
    </location>
</feature>
<comment type="caution">
    <text evidence="3">The sequence shown here is derived from an EMBL/GenBank/DDBJ whole genome shotgun (WGS) entry which is preliminary data.</text>
</comment>
<sequence length="518" mass="59042">MYVFLVCVTIAQKALLDEGDAVALNLALYLGLNCEMLKTNQVKVFHSIDFNVFFSSEDMAELSDIIPMEDWEQFSYASRGKQEHPALQIDNQQYQKTNDGQLIPCNYLIPTEQPTYFILSVLNRAGTIEMYKERKRKNVGGVENRQLDGDQIPDPDDDFSPEPDDQQNENQDGKSDGFHLELPPSARHGADSPTTEDQPISYRPLQQSQYDSDGPNADQQEFHISFRPEETTSITRVIPTKYLNKIGAQVDDNGKLDLEKAHDLIFLLIDENQEFKQTNDRLHNEINVLRNENDDLKKIKDNQHSYRARERTFGGRVKVARARGVAFSFTNIPVTIANPDPSDFEVQKSEGNIAKIIKKRNQWNTFPLSEILEDGVYDIETKFYNTQGGFAAIGVIKDSYKIPRGADPWAYPHNDSVAQYYGQLGGWAGTVYYRGLKIIGNEGFASNINVRAEYDSEKGTLIYYNDEVQQPVFVSGINEKVRFIISLYCAESVCIIKQVRKLNVPTTDHVEDEHEIHW</sequence>
<feature type="compositionally biased region" description="Acidic residues" evidence="2">
    <location>
        <begin position="151"/>
        <end position="167"/>
    </location>
</feature>
<evidence type="ECO:0000313" key="3">
    <source>
        <dbReference type="EMBL" id="KAA6387311.1"/>
    </source>
</evidence>
<evidence type="ECO:0000256" key="2">
    <source>
        <dbReference type="SAM" id="MobiDB-lite"/>
    </source>
</evidence>
<dbReference type="AlphaFoldDB" id="A0A5J4VXE3"/>
<keyword evidence="1" id="KW-0175">Coiled coil</keyword>
<feature type="coiled-coil region" evidence="1">
    <location>
        <begin position="272"/>
        <end position="299"/>
    </location>
</feature>
<evidence type="ECO:0000313" key="4">
    <source>
        <dbReference type="Proteomes" id="UP000324800"/>
    </source>
</evidence>
<reference evidence="3 4" key="1">
    <citation type="submission" date="2019-03" db="EMBL/GenBank/DDBJ databases">
        <title>Single cell metagenomics reveals metabolic interactions within the superorganism composed of flagellate Streblomastix strix and complex community of Bacteroidetes bacteria on its surface.</title>
        <authorList>
            <person name="Treitli S.C."/>
            <person name="Kolisko M."/>
            <person name="Husnik F."/>
            <person name="Keeling P."/>
            <person name="Hampl V."/>
        </authorList>
    </citation>
    <scope>NUCLEOTIDE SEQUENCE [LARGE SCALE GENOMIC DNA]</scope>
    <source>
        <strain evidence="3">ST1C</strain>
    </source>
</reference>
<organism evidence="3 4">
    <name type="scientific">Streblomastix strix</name>
    <dbReference type="NCBI Taxonomy" id="222440"/>
    <lineage>
        <taxon>Eukaryota</taxon>
        <taxon>Metamonada</taxon>
        <taxon>Preaxostyla</taxon>
        <taxon>Oxymonadida</taxon>
        <taxon>Streblomastigidae</taxon>
        <taxon>Streblomastix</taxon>
    </lineage>
</organism>
<gene>
    <name evidence="3" type="ORF">EZS28_017162</name>
</gene>
<evidence type="ECO:0000256" key="1">
    <source>
        <dbReference type="SAM" id="Coils"/>
    </source>
</evidence>
<proteinExistence type="predicted"/>
<evidence type="ECO:0008006" key="5">
    <source>
        <dbReference type="Google" id="ProtNLM"/>
    </source>
</evidence>